<dbReference type="EMBL" id="SSNT01000004">
    <property type="protein sequence ID" value="THF81601.1"/>
    <property type="molecule type" value="Genomic_DNA"/>
</dbReference>
<keyword evidence="8" id="KW-0067">ATP-binding</keyword>
<reference evidence="13 14" key="1">
    <citation type="submission" date="2019-04" db="EMBL/GenBank/DDBJ databases">
        <title>Bacillus sediminilitoris sp. nov., isolated from a tidal flat sediment on the East China Sea.</title>
        <authorList>
            <person name="Wei Y."/>
            <person name="Mao H."/>
            <person name="Fang J."/>
        </authorList>
    </citation>
    <scope>NUCLEOTIDE SEQUENCE [LARGE SCALE GENOMIC DNA]</scope>
    <source>
        <strain evidence="13 14">DSL-17</strain>
    </source>
</reference>
<keyword evidence="6" id="KW-0418">Kinase</keyword>
<gene>
    <name evidence="13" type="ORF">E6W99_05575</name>
</gene>
<evidence type="ECO:0000256" key="5">
    <source>
        <dbReference type="ARBA" id="ARBA00022741"/>
    </source>
</evidence>
<sequence length="295" mass="32319">MLFGAIEAGGTKFVCGIGRENGQIYDRVSFPTTTPQETMKQVVSFFSQKNIEAIGIGSFGPIDLNKDSTTYGYITSTPKPYWNNFDFIGEIKKHFSVPISFDTDVNGAALGESKWGAAKGLDSCIYITVGTGIGVGAMTEGQLLHGLLHPEMGHILIRRHPEDRFEGCCPYHRDCLEGMASGPSLEKRWGKAGLELFNNEKVWEIESYYLAQAIANYILILSPKKVILGGGVMKQEQLFPLIRKEVVKLLNGYIQANEILDDIDSYIVPPGLGDNAGLAGAIALAQNSLIEMRHL</sequence>
<evidence type="ECO:0000256" key="2">
    <source>
        <dbReference type="ARBA" id="ARBA00006479"/>
    </source>
</evidence>
<comment type="cofactor">
    <cofactor evidence="1">
        <name>Mg(2+)</name>
        <dbReference type="ChEBI" id="CHEBI:18420"/>
    </cofactor>
</comment>
<evidence type="ECO:0000256" key="11">
    <source>
        <dbReference type="ARBA" id="ARBA00038887"/>
    </source>
</evidence>
<evidence type="ECO:0000256" key="8">
    <source>
        <dbReference type="ARBA" id="ARBA00022840"/>
    </source>
</evidence>
<dbReference type="RefSeq" id="WP_136352434.1">
    <property type="nucleotide sequence ID" value="NZ_CP046266.1"/>
</dbReference>
<dbReference type="InterPro" id="IPR049874">
    <property type="entry name" value="ROK_cs"/>
</dbReference>
<dbReference type="InterPro" id="IPR043129">
    <property type="entry name" value="ATPase_NBD"/>
</dbReference>
<organism evidence="13 14">
    <name type="scientific">Metabacillus sediminilitoris</name>
    <dbReference type="NCBI Taxonomy" id="2567941"/>
    <lineage>
        <taxon>Bacteria</taxon>
        <taxon>Bacillati</taxon>
        <taxon>Bacillota</taxon>
        <taxon>Bacilli</taxon>
        <taxon>Bacillales</taxon>
        <taxon>Bacillaceae</taxon>
        <taxon>Metabacillus</taxon>
    </lineage>
</organism>
<evidence type="ECO:0000256" key="1">
    <source>
        <dbReference type="ARBA" id="ARBA00001946"/>
    </source>
</evidence>
<dbReference type="InterPro" id="IPR051804">
    <property type="entry name" value="Carb_Metab_Reg_Kinase/Isom"/>
</dbReference>
<dbReference type="EC" id="2.7.1.4" evidence="11"/>
<keyword evidence="7" id="KW-0862">Zinc</keyword>
<keyword evidence="14" id="KW-1185">Reference proteome</keyword>
<comment type="catalytic activity">
    <reaction evidence="12">
        <text>D-fructose + ATP = D-fructose 6-phosphate + ADP + H(+)</text>
        <dbReference type="Rhea" id="RHEA:16125"/>
        <dbReference type="ChEBI" id="CHEBI:15378"/>
        <dbReference type="ChEBI" id="CHEBI:30616"/>
        <dbReference type="ChEBI" id="CHEBI:37721"/>
        <dbReference type="ChEBI" id="CHEBI:61527"/>
        <dbReference type="ChEBI" id="CHEBI:456216"/>
        <dbReference type="EC" id="2.7.1.4"/>
    </reaction>
</comment>
<evidence type="ECO:0000256" key="10">
    <source>
        <dbReference type="ARBA" id="ARBA00023277"/>
    </source>
</evidence>
<evidence type="ECO:0000256" key="3">
    <source>
        <dbReference type="ARBA" id="ARBA00022679"/>
    </source>
</evidence>
<dbReference type="Gene3D" id="3.30.420.40">
    <property type="match status" value="2"/>
</dbReference>
<evidence type="ECO:0000256" key="4">
    <source>
        <dbReference type="ARBA" id="ARBA00022723"/>
    </source>
</evidence>
<dbReference type="FunFam" id="3.30.420.40:FF:000153">
    <property type="entry name" value="Putative fructokinase"/>
    <property type="match status" value="1"/>
</dbReference>
<dbReference type="OrthoDB" id="9783435at2"/>
<dbReference type="CDD" id="cd24067">
    <property type="entry name" value="ASKHA_NBD_ROK_BsFRK-like"/>
    <property type="match status" value="1"/>
</dbReference>
<name>A0A4S4C1S6_9BACI</name>
<dbReference type="InterPro" id="IPR000600">
    <property type="entry name" value="ROK"/>
</dbReference>
<comment type="caution">
    <text evidence="13">The sequence shown here is derived from an EMBL/GenBank/DDBJ whole genome shotgun (WGS) entry which is preliminary data.</text>
</comment>
<evidence type="ECO:0000256" key="12">
    <source>
        <dbReference type="ARBA" id="ARBA00048451"/>
    </source>
</evidence>
<dbReference type="Pfam" id="PF00480">
    <property type="entry name" value="ROK"/>
    <property type="match status" value="1"/>
</dbReference>
<dbReference type="GO" id="GO:0005524">
    <property type="term" value="F:ATP binding"/>
    <property type="evidence" value="ECO:0007669"/>
    <property type="project" value="UniProtKB-KW"/>
</dbReference>
<protein>
    <recommendedName>
        <fullName evidence="11">fructokinase</fullName>
        <ecNumber evidence="11">2.7.1.4</ecNumber>
    </recommendedName>
</protein>
<dbReference type="SUPFAM" id="SSF53067">
    <property type="entry name" value="Actin-like ATPase domain"/>
    <property type="match status" value="1"/>
</dbReference>
<accession>A0A4S4C1S6</accession>
<evidence type="ECO:0000313" key="13">
    <source>
        <dbReference type="EMBL" id="THF81601.1"/>
    </source>
</evidence>
<evidence type="ECO:0000256" key="6">
    <source>
        <dbReference type="ARBA" id="ARBA00022777"/>
    </source>
</evidence>
<keyword evidence="4" id="KW-0479">Metal-binding</keyword>
<evidence type="ECO:0000256" key="9">
    <source>
        <dbReference type="ARBA" id="ARBA00022842"/>
    </source>
</evidence>
<dbReference type="AlphaFoldDB" id="A0A4S4C1S6"/>
<dbReference type="GO" id="GO:0008865">
    <property type="term" value="F:fructokinase activity"/>
    <property type="evidence" value="ECO:0007669"/>
    <property type="project" value="UniProtKB-EC"/>
</dbReference>
<dbReference type="PROSITE" id="PS01125">
    <property type="entry name" value="ROK"/>
    <property type="match status" value="1"/>
</dbReference>
<keyword evidence="5" id="KW-0547">Nucleotide-binding</keyword>
<dbReference type="GO" id="GO:0046872">
    <property type="term" value="F:metal ion binding"/>
    <property type="evidence" value="ECO:0007669"/>
    <property type="project" value="UniProtKB-KW"/>
</dbReference>
<dbReference type="FunFam" id="3.30.420.40:FF:000136">
    <property type="entry name" value="Putative fructokinase"/>
    <property type="match status" value="1"/>
</dbReference>
<comment type="similarity">
    <text evidence="2">Belongs to the ROK (NagC/XylR) family.</text>
</comment>
<proteinExistence type="inferred from homology"/>
<dbReference type="PANTHER" id="PTHR42742:SF3">
    <property type="entry name" value="FRUCTOKINASE"/>
    <property type="match status" value="1"/>
</dbReference>
<keyword evidence="3" id="KW-0808">Transferase</keyword>
<evidence type="ECO:0000313" key="14">
    <source>
        <dbReference type="Proteomes" id="UP000310334"/>
    </source>
</evidence>
<dbReference type="PANTHER" id="PTHR42742">
    <property type="entry name" value="TRANSCRIPTIONAL REPRESSOR MPRA"/>
    <property type="match status" value="1"/>
</dbReference>
<keyword evidence="9" id="KW-0460">Magnesium</keyword>
<keyword evidence="10" id="KW-0119">Carbohydrate metabolism</keyword>
<evidence type="ECO:0000256" key="7">
    <source>
        <dbReference type="ARBA" id="ARBA00022833"/>
    </source>
</evidence>
<dbReference type="Proteomes" id="UP000310334">
    <property type="component" value="Unassembled WGS sequence"/>
</dbReference>